<reference evidence="3 4" key="1">
    <citation type="submission" date="2020-04" db="EMBL/GenBank/DDBJ databases">
        <authorList>
            <person name="Klaysubun C."/>
            <person name="Duangmal K."/>
            <person name="Lipun K."/>
        </authorList>
    </citation>
    <scope>NUCLEOTIDE SEQUENCE [LARGE SCALE GENOMIC DNA]</scope>
    <source>
        <strain evidence="3 4">JCM 11839</strain>
    </source>
</reference>
<keyword evidence="2" id="KW-0732">Signal</keyword>
<dbReference type="Proteomes" id="UP001296706">
    <property type="component" value="Unassembled WGS sequence"/>
</dbReference>
<feature type="transmembrane region" description="Helical" evidence="1">
    <location>
        <begin position="204"/>
        <end position="230"/>
    </location>
</feature>
<keyword evidence="1" id="KW-1133">Transmembrane helix</keyword>
<accession>A0ABX1RER5</accession>
<evidence type="ECO:0000256" key="1">
    <source>
        <dbReference type="SAM" id="Phobius"/>
    </source>
</evidence>
<dbReference type="RefSeq" id="WP_169395933.1">
    <property type="nucleotide sequence ID" value="NZ_BAAAJH010000003.1"/>
</dbReference>
<feature type="chain" id="PRO_5046521906" evidence="2">
    <location>
        <begin position="23"/>
        <end position="313"/>
    </location>
</feature>
<sequence length="313" mass="30592">MGPAVRGAAGLLLALLFLPLGAGVAAAHGGGAAAPGTSIPRVLAVEPAVPGLALVVIEGGTRLRLDNHTGETVAVLPPPDSPRGQEPLVPTGSSAAWADSRLAGAPAAPPRDGTSAWLVPLLVGDQQVVVHGDRTWPAPPLAVPWWSVTVAAALGTFSLGAAAAERGRHSTAATAVAGVTVLVVGAHVLHVIGSSLVLDRPASVGVVLAAAGIGVLCWALGGLGVALTLARHPMGPATCASAGTLAALVTVFDVAGFHSAVLTFGWAFDLDRATTVVTVGGGVGLFLTGCAVLSATAPAPLVAAKPLSGNDVA</sequence>
<dbReference type="EMBL" id="JAAXKY010000031">
    <property type="protein sequence ID" value="NMH77860.1"/>
    <property type="molecule type" value="Genomic_DNA"/>
</dbReference>
<gene>
    <name evidence="3" type="ORF">HF577_12300</name>
</gene>
<keyword evidence="1" id="KW-0812">Transmembrane</keyword>
<protein>
    <submittedName>
        <fullName evidence="3">Uncharacterized protein</fullName>
    </submittedName>
</protein>
<evidence type="ECO:0000313" key="4">
    <source>
        <dbReference type="Proteomes" id="UP001296706"/>
    </source>
</evidence>
<name>A0ABX1RER5_9PSEU</name>
<evidence type="ECO:0000313" key="3">
    <source>
        <dbReference type="EMBL" id="NMH77860.1"/>
    </source>
</evidence>
<feature type="signal peptide" evidence="2">
    <location>
        <begin position="1"/>
        <end position="22"/>
    </location>
</feature>
<keyword evidence="4" id="KW-1185">Reference proteome</keyword>
<feature type="transmembrane region" description="Helical" evidence="1">
    <location>
        <begin position="273"/>
        <end position="295"/>
    </location>
</feature>
<feature type="transmembrane region" description="Helical" evidence="1">
    <location>
        <begin position="143"/>
        <end position="164"/>
    </location>
</feature>
<comment type="caution">
    <text evidence="3">The sequence shown here is derived from an EMBL/GenBank/DDBJ whole genome shotgun (WGS) entry which is preliminary data.</text>
</comment>
<organism evidence="3 4">
    <name type="scientific">Pseudonocardia xinjiangensis</name>
    <dbReference type="NCBI Taxonomy" id="75289"/>
    <lineage>
        <taxon>Bacteria</taxon>
        <taxon>Bacillati</taxon>
        <taxon>Actinomycetota</taxon>
        <taxon>Actinomycetes</taxon>
        <taxon>Pseudonocardiales</taxon>
        <taxon>Pseudonocardiaceae</taxon>
        <taxon>Pseudonocardia</taxon>
    </lineage>
</organism>
<evidence type="ECO:0000256" key="2">
    <source>
        <dbReference type="SAM" id="SignalP"/>
    </source>
</evidence>
<keyword evidence="1" id="KW-0472">Membrane</keyword>
<feature type="transmembrane region" description="Helical" evidence="1">
    <location>
        <begin position="242"/>
        <end position="267"/>
    </location>
</feature>
<proteinExistence type="predicted"/>
<feature type="transmembrane region" description="Helical" evidence="1">
    <location>
        <begin position="171"/>
        <end position="192"/>
    </location>
</feature>